<dbReference type="Pfam" id="PF04551">
    <property type="entry name" value="GcpE"/>
    <property type="match status" value="1"/>
</dbReference>
<dbReference type="EMBL" id="JBBMFS010000002">
    <property type="protein sequence ID" value="MEQ2554011.1"/>
    <property type="molecule type" value="Genomic_DNA"/>
</dbReference>
<evidence type="ECO:0000256" key="5">
    <source>
        <dbReference type="ARBA" id="ARBA00023014"/>
    </source>
</evidence>
<evidence type="ECO:0000256" key="7">
    <source>
        <dbReference type="HAMAP-Rule" id="MF_00159"/>
    </source>
</evidence>
<dbReference type="Gene3D" id="3.20.20.20">
    <property type="entry name" value="Dihydropteroate synthase-like"/>
    <property type="match status" value="1"/>
</dbReference>
<accession>A0ABV1H2U5</accession>
<keyword evidence="11" id="KW-1185">Reference proteome</keyword>
<comment type="cofactor">
    <cofactor evidence="7">
        <name>[4Fe-4S] cluster</name>
        <dbReference type="ChEBI" id="CHEBI:49883"/>
    </cofactor>
    <text evidence="7">Binds 1 [4Fe-4S] cluster.</text>
</comment>
<dbReference type="HAMAP" id="MF_00159">
    <property type="entry name" value="IspG"/>
    <property type="match status" value="1"/>
</dbReference>
<keyword evidence="1 7" id="KW-0004">4Fe-4S</keyword>
<keyword evidence="4 7" id="KW-0408">Iron</keyword>
<comment type="similarity">
    <text evidence="7">Belongs to the IspG family.</text>
</comment>
<dbReference type="NCBIfam" id="NF001540">
    <property type="entry name" value="PRK00366.1"/>
    <property type="match status" value="1"/>
</dbReference>
<dbReference type="InterPro" id="IPR058578">
    <property type="entry name" value="IspG_TIM"/>
</dbReference>
<gene>
    <name evidence="7 10" type="primary">ispG</name>
    <name evidence="10" type="synonym">gcpE</name>
    <name evidence="10" type="ORF">WMO37_03145</name>
</gene>
<dbReference type="SUPFAM" id="SSF51717">
    <property type="entry name" value="Dihydropteroate synthetase-like"/>
    <property type="match status" value="1"/>
</dbReference>
<protein>
    <recommendedName>
        <fullName evidence="7">4-hydroxy-3-methylbut-2-en-1-yl diphosphate synthase (flavodoxin)</fullName>
        <ecNumber evidence="7">1.17.7.3</ecNumber>
    </recommendedName>
    <alternativeName>
        <fullName evidence="7">1-hydroxy-2-methyl-2-(E)-butenyl 4-diphosphate synthase</fullName>
    </alternativeName>
</protein>
<evidence type="ECO:0000313" key="10">
    <source>
        <dbReference type="EMBL" id="MEQ2554011.1"/>
    </source>
</evidence>
<feature type="domain" description="IspG TIM-barrel" evidence="8">
    <location>
        <begin position="6"/>
        <end position="245"/>
    </location>
</feature>
<dbReference type="SUPFAM" id="SSF56014">
    <property type="entry name" value="Nitrite and sulphite reductase 4Fe-4S domain-like"/>
    <property type="match status" value="1"/>
</dbReference>
<evidence type="ECO:0000256" key="2">
    <source>
        <dbReference type="ARBA" id="ARBA00022723"/>
    </source>
</evidence>
<keyword evidence="3 7" id="KW-0560">Oxidoreductase</keyword>
<dbReference type="InterPro" id="IPR045854">
    <property type="entry name" value="NO2/SO3_Rdtase_4Fe4S_sf"/>
</dbReference>
<comment type="catalytic activity">
    <reaction evidence="7">
        <text>(2E)-4-hydroxy-3-methylbut-2-enyl diphosphate + oxidized [flavodoxin] + H2O + 2 H(+) = 2-C-methyl-D-erythritol 2,4-cyclic diphosphate + reduced [flavodoxin]</text>
        <dbReference type="Rhea" id="RHEA:43604"/>
        <dbReference type="Rhea" id="RHEA-COMP:10622"/>
        <dbReference type="Rhea" id="RHEA-COMP:10623"/>
        <dbReference type="ChEBI" id="CHEBI:15377"/>
        <dbReference type="ChEBI" id="CHEBI:15378"/>
        <dbReference type="ChEBI" id="CHEBI:57618"/>
        <dbReference type="ChEBI" id="CHEBI:58210"/>
        <dbReference type="ChEBI" id="CHEBI:58483"/>
        <dbReference type="ChEBI" id="CHEBI:128753"/>
        <dbReference type="EC" id="1.17.7.3"/>
    </reaction>
</comment>
<comment type="caution">
    <text evidence="10">The sequence shown here is derived from an EMBL/GenBank/DDBJ whole genome shotgun (WGS) entry which is preliminary data.</text>
</comment>
<evidence type="ECO:0000256" key="4">
    <source>
        <dbReference type="ARBA" id="ARBA00023004"/>
    </source>
</evidence>
<dbReference type="Gene3D" id="3.30.413.10">
    <property type="entry name" value="Sulfite Reductase Hemoprotein, domain 1"/>
    <property type="match status" value="1"/>
</dbReference>
<keyword evidence="6 7" id="KW-0414">Isoprene biosynthesis</keyword>
<sequence length="354" mass="37844">MFREHTKTVTIGNKKIGGGNPVLIQSMTNTHTEDVEATVRQILELEAAGCEIIRCTVPTIEAAKAVSEIKKYIHIPLVADIHFDYRMAIAAMENGADKIRINPGNIGGADKIKAVVDVAKERNIPIRVGVNSGSLEKELVEKYHGVTAEGIVESAIDKVHMIEEQGYDNLVVSIKSSDVMMCVKAHELIAQKIAYPLHVGITESGTAFSGSIKSALGLGLILNQGIGDTIRVSLTDNPVKEVEAAKIILKTLGLKKGGIEVVSCPTCGRTRIDLIGLAKQVEEMVSSYDYDLKLAVMGCVVNGPGEAKEADLGIAGGDGCGVLIKHGEVVRKVPEDELLSTLKYELDHWGGTGV</sequence>
<evidence type="ECO:0000259" key="8">
    <source>
        <dbReference type="Pfam" id="PF04551"/>
    </source>
</evidence>
<dbReference type="PANTHER" id="PTHR30454">
    <property type="entry name" value="4-HYDROXY-3-METHYLBUT-2-EN-1-YL DIPHOSPHATE SYNTHASE"/>
    <property type="match status" value="1"/>
</dbReference>
<evidence type="ECO:0000256" key="1">
    <source>
        <dbReference type="ARBA" id="ARBA00022485"/>
    </source>
</evidence>
<dbReference type="EC" id="1.17.7.3" evidence="7"/>
<evidence type="ECO:0000313" key="11">
    <source>
        <dbReference type="Proteomes" id="UP001546774"/>
    </source>
</evidence>
<dbReference type="Pfam" id="PF26540">
    <property type="entry name" value="GcpE_C"/>
    <property type="match status" value="1"/>
</dbReference>
<feature type="domain" description="IspG C-terminal" evidence="9">
    <location>
        <begin position="260"/>
        <end position="347"/>
    </location>
</feature>
<evidence type="ECO:0000256" key="3">
    <source>
        <dbReference type="ARBA" id="ARBA00023002"/>
    </source>
</evidence>
<feature type="binding site" evidence="7">
    <location>
        <position position="299"/>
    </location>
    <ligand>
        <name>[4Fe-4S] cluster</name>
        <dbReference type="ChEBI" id="CHEBI:49883"/>
    </ligand>
</feature>
<keyword evidence="2 7" id="KW-0479">Metal-binding</keyword>
<comment type="pathway">
    <text evidence="7">Isoprenoid biosynthesis; isopentenyl diphosphate biosynthesis via DXP pathway; isopentenyl diphosphate from 1-deoxy-D-xylulose 5-phosphate: step 5/6.</text>
</comment>
<dbReference type="PANTHER" id="PTHR30454:SF0">
    <property type="entry name" value="4-HYDROXY-3-METHYLBUT-2-EN-1-YL DIPHOSPHATE SYNTHASE (FERREDOXIN), CHLOROPLASTIC"/>
    <property type="match status" value="1"/>
</dbReference>
<organism evidence="10 11">
    <name type="scientific">Lachnospira intestinalis</name>
    <dbReference type="NCBI Taxonomy" id="3133158"/>
    <lineage>
        <taxon>Bacteria</taxon>
        <taxon>Bacillati</taxon>
        <taxon>Bacillota</taxon>
        <taxon>Clostridia</taxon>
        <taxon>Lachnospirales</taxon>
        <taxon>Lachnospiraceae</taxon>
        <taxon>Lachnospira</taxon>
    </lineage>
</organism>
<feature type="binding site" evidence="7">
    <location>
        <position position="264"/>
    </location>
    <ligand>
        <name>[4Fe-4S] cluster</name>
        <dbReference type="ChEBI" id="CHEBI:49883"/>
    </ligand>
</feature>
<keyword evidence="5 7" id="KW-0411">Iron-sulfur</keyword>
<name>A0ABV1H2U5_9FIRM</name>
<reference evidence="10" key="1">
    <citation type="submission" date="2024-03" db="EMBL/GenBank/DDBJ databases">
        <title>Human intestinal bacterial collection.</title>
        <authorList>
            <person name="Pauvert C."/>
            <person name="Hitch T.C.A."/>
            <person name="Clavel T."/>
        </authorList>
    </citation>
    <scope>NUCLEOTIDE SEQUENCE [LARGE SCALE GENOMIC DNA]</scope>
    <source>
        <strain evidence="10">CLA-AA-H89B</strain>
    </source>
</reference>
<evidence type="ECO:0000256" key="6">
    <source>
        <dbReference type="ARBA" id="ARBA00023229"/>
    </source>
</evidence>
<feature type="binding site" evidence="7">
    <location>
        <position position="306"/>
    </location>
    <ligand>
        <name>[4Fe-4S] cluster</name>
        <dbReference type="ChEBI" id="CHEBI:49883"/>
    </ligand>
</feature>
<evidence type="ECO:0000259" key="9">
    <source>
        <dbReference type="Pfam" id="PF26540"/>
    </source>
</evidence>
<comment type="function">
    <text evidence="7">Converts 2C-methyl-D-erythritol 2,4-cyclodiphosphate (ME-2,4cPP) into 1-hydroxy-2-methyl-2-(E)-butenyl 4-diphosphate.</text>
</comment>
<dbReference type="NCBIfam" id="TIGR00612">
    <property type="entry name" value="ispG_gcpE"/>
    <property type="match status" value="1"/>
</dbReference>
<proteinExistence type="inferred from homology"/>
<dbReference type="PIRSF" id="PIRSF004640">
    <property type="entry name" value="IspG"/>
    <property type="match status" value="1"/>
</dbReference>
<dbReference type="Proteomes" id="UP001546774">
    <property type="component" value="Unassembled WGS sequence"/>
</dbReference>
<dbReference type="InterPro" id="IPR058579">
    <property type="entry name" value="IspG_C"/>
</dbReference>
<dbReference type="InterPro" id="IPR011005">
    <property type="entry name" value="Dihydropteroate_synth-like_sf"/>
</dbReference>
<dbReference type="GO" id="GO:0046429">
    <property type="term" value="F:4-hydroxy-3-methylbut-2-en-1-yl diphosphate synthase activity (ferredoxin)"/>
    <property type="evidence" value="ECO:0007669"/>
    <property type="project" value="UniProtKB-EC"/>
</dbReference>
<dbReference type="InterPro" id="IPR004588">
    <property type="entry name" value="IspG_bac-typ"/>
</dbReference>
<dbReference type="InterPro" id="IPR016425">
    <property type="entry name" value="IspG_bac"/>
</dbReference>
<feature type="binding site" evidence="7">
    <location>
        <position position="267"/>
    </location>
    <ligand>
        <name>[4Fe-4S] cluster</name>
        <dbReference type="ChEBI" id="CHEBI:49883"/>
    </ligand>
</feature>